<protein>
    <submittedName>
        <fullName evidence="2">Uncharacterized protein</fullName>
    </submittedName>
</protein>
<accession>A0AAV5SMS3</accession>
<organism evidence="2 3">
    <name type="scientific">Pristionchus entomophagus</name>
    <dbReference type="NCBI Taxonomy" id="358040"/>
    <lineage>
        <taxon>Eukaryota</taxon>
        <taxon>Metazoa</taxon>
        <taxon>Ecdysozoa</taxon>
        <taxon>Nematoda</taxon>
        <taxon>Chromadorea</taxon>
        <taxon>Rhabditida</taxon>
        <taxon>Rhabditina</taxon>
        <taxon>Diplogasteromorpha</taxon>
        <taxon>Diplogasteroidea</taxon>
        <taxon>Neodiplogasteridae</taxon>
        <taxon>Pristionchus</taxon>
    </lineage>
</organism>
<dbReference type="AlphaFoldDB" id="A0AAV5SMS3"/>
<proteinExistence type="predicted"/>
<feature type="region of interest" description="Disordered" evidence="1">
    <location>
        <begin position="57"/>
        <end position="109"/>
    </location>
</feature>
<gene>
    <name evidence="2" type="ORF">PENTCL1PPCAC_6583</name>
</gene>
<reference evidence="2" key="1">
    <citation type="submission" date="2023-10" db="EMBL/GenBank/DDBJ databases">
        <title>Genome assembly of Pristionchus species.</title>
        <authorList>
            <person name="Yoshida K."/>
            <person name="Sommer R.J."/>
        </authorList>
    </citation>
    <scope>NUCLEOTIDE SEQUENCE</scope>
    <source>
        <strain evidence="2">RS0144</strain>
    </source>
</reference>
<feature type="compositionally biased region" description="Low complexity" evidence="1">
    <location>
        <begin position="93"/>
        <end position="108"/>
    </location>
</feature>
<sequence>LLLLSSIDSSMAFYFALMNVSNKKERRRSSSRASHSSSFYETSHAFPSAPSNSFESICGSLSQGEGTPNSIVPSSTASFPPPVRTSKKVRFKPQSPTPSLSSSSPTTTRNYFLGSRRVSRLYRPLITSVFLPHHDLETTEDQFSIDSSHLSYLRERQQKESIEVQVQNDSNEYNTLIEKMEGVSSEFRDHKSTMERRKDRWNEKEEVDQGEEQWRDEEVRVNWTRKIIGQNTMSEIHFINPSFVYLQSEIDWFLSMTRQCIVY</sequence>
<name>A0AAV5SMS3_9BILA</name>
<keyword evidence="3" id="KW-1185">Reference proteome</keyword>
<feature type="non-terminal residue" evidence="2">
    <location>
        <position position="1"/>
    </location>
</feature>
<comment type="caution">
    <text evidence="2">The sequence shown here is derived from an EMBL/GenBank/DDBJ whole genome shotgun (WGS) entry which is preliminary data.</text>
</comment>
<evidence type="ECO:0000256" key="1">
    <source>
        <dbReference type="SAM" id="MobiDB-lite"/>
    </source>
</evidence>
<evidence type="ECO:0000313" key="2">
    <source>
        <dbReference type="EMBL" id="GMS84408.1"/>
    </source>
</evidence>
<dbReference type="Proteomes" id="UP001432027">
    <property type="component" value="Unassembled WGS sequence"/>
</dbReference>
<evidence type="ECO:0000313" key="3">
    <source>
        <dbReference type="Proteomes" id="UP001432027"/>
    </source>
</evidence>
<feature type="compositionally biased region" description="Polar residues" evidence="1">
    <location>
        <begin position="57"/>
        <end position="78"/>
    </location>
</feature>
<dbReference type="EMBL" id="BTSX01000002">
    <property type="protein sequence ID" value="GMS84408.1"/>
    <property type="molecule type" value="Genomic_DNA"/>
</dbReference>